<feature type="transmembrane region" description="Helical" evidence="1">
    <location>
        <begin position="21"/>
        <end position="47"/>
    </location>
</feature>
<dbReference type="Proteomes" id="UP000255297">
    <property type="component" value="Unassembled WGS sequence"/>
</dbReference>
<feature type="transmembrane region" description="Helical" evidence="1">
    <location>
        <begin position="59"/>
        <end position="83"/>
    </location>
</feature>
<dbReference type="AlphaFoldDB" id="A0A378LXQ7"/>
<dbReference type="RefSeq" id="WP_031567614.1">
    <property type="nucleotide sequence ID" value="NZ_CAAAIS010000007.1"/>
</dbReference>
<gene>
    <name evidence="2" type="ORF">NCTC11532_01028</name>
</gene>
<feature type="transmembrane region" description="Helical" evidence="1">
    <location>
        <begin position="166"/>
        <end position="188"/>
    </location>
</feature>
<proteinExistence type="predicted"/>
<keyword evidence="1" id="KW-1133">Transmembrane helix</keyword>
<evidence type="ECO:0000313" key="3">
    <source>
        <dbReference type="Proteomes" id="UP000255297"/>
    </source>
</evidence>
<name>A0A378LXQ7_9GAMM</name>
<keyword evidence="3" id="KW-1185">Reference proteome</keyword>
<keyword evidence="1" id="KW-0812">Transmembrane</keyword>
<evidence type="ECO:0000313" key="2">
    <source>
        <dbReference type="EMBL" id="STY28851.1"/>
    </source>
</evidence>
<keyword evidence="1" id="KW-0472">Membrane</keyword>
<evidence type="ECO:0000256" key="1">
    <source>
        <dbReference type="SAM" id="Phobius"/>
    </source>
</evidence>
<organism evidence="2 3">
    <name type="scientific">Legionella wadsworthii</name>
    <dbReference type="NCBI Taxonomy" id="28088"/>
    <lineage>
        <taxon>Bacteria</taxon>
        <taxon>Pseudomonadati</taxon>
        <taxon>Pseudomonadota</taxon>
        <taxon>Gammaproteobacteria</taxon>
        <taxon>Legionellales</taxon>
        <taxon>Legionellaceae</taxon>
        <taxon>Legionella</taxon>
    </lineage>
</organism>
<protein>
    <recommendedName>
        <fullName evidence="4">Transmembrane protein</fullName>
    </recommendedName>
</protein>
<feature type="transmembrane region" description="Helical" evidence="1">
    <location>
        <begin position="95"/>
        <end position="114"/>
    </location>
</feature>
<accession>A0A378LXQ7</accession>
<dbReference type="OrthoDB" id="5654176at2"/>
<dbReference type="STRING" id="1122170.GCA_000701265_01990"/>
<dbReference type="EMBL" id="UGPB01000001">
    <property type="protein sequence ID" value="STY28851.1"/>
    <property type="molecule type" value="Genomic_DNA"/>
</dbReference>
<sequence length="205" mass="21829">MITENQNCYKTHITRLHWAAIIAGAFVGVGLTFLLNMYSIAIGLSAYSSSPNGATAFTIGGFLGLLIGVIVSMGAAGFIAGYLGRFYNCYCHGGVVYGFITWSLALMLNVLLIMPMTHYVSFYQENLNPALTPTQVSAADLNVAVTSQQNAPAPKNENANPKHLAAGGWVLFILFFLGAISSCIGAVYGMRCKKEEEGSVAPPMS</sequence>
<evidence type="ECO:0008006" key="4">
    <source>
        <dbReference type="Google" id="ProtNLM"/>
    </source>
</evidence>
<reference evidence="2 3" key="1">
    <citation type="submission" date="2018-06" db="EMBL/GenBank/DDBJ databases">
        <authorList>
            <consortium name="Pathogen Informatics"/>
            <person name="Doyle S."/>
        </authorList>
    </citation>
    <scope>NUCLEOTIDE SEQUENCE [LARGE SCALE GENOMIC DNA]</scope>
    <source>
        <strain evidence="2 3">NCTC11532</strain>
    </source>
</reference>